<evidence type="ECO:0000256" key="11">
    <source>
        <dbReference type="PIRSR" id="PIRSR602117-2"/>
    </source>
</evidence>
<dbReference type="PROSITE" id="PS00348">
    <property type="entry name" value="P53"/>
    <property type="match status" value="1"/>
</dbReference>
<evidence type="ECO:0000256" key="6">
    <source>
        <dbReference type="ARBA" id="ARBA00023125"/>
    </source>
</evidence>
<evidence type="ECO:0000256" key="8">
    <source>
        <dbReference type="ARBA" id="ARBA00023163"/>
    </source>
</evidence>
<evidence type="ECO:0000256" key="9">
    <source>
        <dbReference type="ARBA" id="ARBA00023242"/>
    </source>
</evidence>
<dbReference type="Gene3D" id="2.60.40.720">
    <property type="match status" value="1"/>
</dbReference>
<keyword evidence="13" id="KW-0131">Cell cycle</keyword>
<dbReference type="FunFam" id="2.60.40.720:FF:000002">
    <property type="entry name" value="Cellular tumor antigen p53"/>
    <property type="match status" value="1"/>
</dbReference>
<feature type="binding site" evidence="10">
    <location>
        <position position="273"/>
    </location>
    <ligand>
        <name>Zn(2+)</name>
        <dbReference type="ChEBI" id="CHEBI:29105"/>
    </ligand>
</feature>
<feature type="domain" description="p53 tetramerisation" evidence="16">
    <location>
        <begin position="463"/>
        <end position="501"/>
    </location>
</feature>
<evidence type="ECO:0000256" key="1">
    <source>
        <dbReference type="ARBA" id="ARBA00006167"/>
    </source>
</evidence>
<proteinExistence type="inferred from homology"/>
<comment type="subcellular location">
    <subcellularLocation>
        <location evidence="13">Cytoplasm</location>
    </subcellularLocation>
    <subcellularLocation>
        <location evidence="13">Nucleus</location>
    </subcellularLocation>
</comment>
<dbReference type="GO" id="GO:0000981">
    <property type="term" value="F:DNA-binding transcription factor activity, RNA polymerase II-specific"/>
    <property type="evidence" value="ECO:0007669"/>
    <property type="project" value="TreeGrafter"/>
</dbReference>
<keyword evidence="4 10" id="KW-0862">Zinc</keyword>
<evidence type="ECO:0000256" key="10">
    <source>
        <dbReference type="PIRSR" id="PIRSR602117-1"/>
    </source>
</evidence>
<dbReference type="GO" id="GO:0000978">
    <property type="term" value="F:RNA polymerase II cis-regulatory region sequence-specific DNA binding"/>
    <property type="evidence" value="ECO:0007669"/>
    <property type="project" value="TreeGrafter"/>
</dbReference>
<dbReference type="RefSeq" id="XP_032818049.1">
    <property type="nucleotide sequence ID" value="XM_032962158.1"/>
</dbReference>
<dbReference type="KEGG" id="pmrn:116946903"/>
<feature type="site" description="Interaction with DNA" evidence="11">
    <location>
        <position position="217"/>
    </location>
</feature>
<dbReference type="PANTHER" id="PTHR11447">
    <property type="entry name" value="CELLULAR TUMOR ANTIGEN P53"/>
    <property type="match status" value="1"/>
</dbReference>
<evidence type="ECO:0000256" key="14">
    <source>
        <dbReference type="SAM" id="MobiDB-lite"/>
    </source>
</evidence>
<keyword evidence="5 13" id="KW-0805">Transcription regulation</keyword>
<keyword evidence="13" id="KW-0963">Cytoplasm</keyword>
<gene>
    <name evidence="18" type="primary">LOC116946903</name>
</gene>
<feature type="binding site" evidence="10">
    <location>
        <position position="338"/>
    </location>
    <ligand>
        <name>Zn(2+)</name>
        <dbReference type="ChEBI" id="CHEBI:29105"/>
    </ligand>
</feature>
<dbReference type="InterPro" id="IPR011615">
    <property type="entry name" value="p53_DNA-bd"/>
</dbReference>
<dbReference type="InterPro" id="IPR008967">
    <property type="entry name" value="p53-like_TF_DNA-bd_sf"/>
</dbReference>
<evidence type="ECO:0000256" key="12">
    <source>
        <dbReference type="PIRSR" id="PIRSR602117-3"/>
    </source>
</evidence>
<keyword evidence="6 13" id="KW-0238">DNA-binding</keyword>
<dbReference type="Pfam" id="PF07710">
    <property type="entry name" value="P53_tetramer"/>
    <property type="match status" value="1"/>
</dbReference>
<dbReference type="SUPFAM" id="SSF49417">
    <property type="entry name" value="p53-like transcription factors"/>
    <property type="match status" value="1"/>
</dbReference>
<dbReference type="SUPFAM" id="SSF47719">
    <property type="entry name" value="p53 tetramerization domain"/>
    <property type="match status" value="1"/>
</dbReference>
<comment type="cofactor">
    <cofactor evidence="10 13">
        <name>Zn(2+)</name>
        <dbReference type="ChEBI" id="CHEBI:29105"/>
    </cofactor>
    <text evidence="10 13">Binds 1 zinc ion per subunit.</text>
</comment>
<feature type="binding site" evidence="10">
    <location>
        <position position="342"/>
    </location>
    <ligand>
        <name>Zn(2+)</name>
        <dbReference type="ChEBI" id="CHEBI:29105"/>
    </ligand>
</feature>
<keyword evidence="3 10" id="KW-0479">Metal-binding</keyword>
<keyword evidence="2 13" id="KW-0053">Apoptosis</keyword>
<sequence>MSWQVDATSELGYSCSFPGARRAHTSTGYDIGNELLWSNTEACTQSLLLNNPPSRTFERPPGPPPLSPRLHAAGTGCHHTLQHHSALAAREDTCVLEFAQPAFLADPRSPRYPPMEGATPGNMACSDDFDRVWQGGVSLLDVMDMYNMITPDMESSPFDNLPMPDSDAALLELQQPCELPACPTFNAPIAGPSIPSTDDYPGSLSFQLSWQQCSIAKSATWTYSPDLNKLYCQIGKTCPVQLRVTTPVPTGCVVRAMPVYKKADHLTEVVKRCPNHEISKEFNDGNNLAPPSHLIRVEGSVQADYVDDHSTGRQSVRLPYEPPQVGTDFSTVLLNFMCNSSCVGGMNRRPISVIITLEASDGQVLGRRSFEARICACPGRDRKSDEENLRKQEREQEREQQGPARVTPPPPPPPLAVNGGIRNNLVLPASGQITLSSDSEGPSVRVFTGKRLRKAHYLATKRSRLDEKEELFLIPVRGRENYELLLHLKESLEMKQLVPQQAIETYRQQQLHQQQQLVPRIMKALVKKEHMDKRDDKSPPEK</sequence>
<evidence type="ECO:0000256" key="4">
    <source>
        <dbReference type="ARBA" id="ARBA00022833"/>
    </source>
</evidence>
<dbReference type="InterPro" id="IPR057064">
    <property type="entry name" value="P53_central_site"/>
</dbReference>
<dbReference type="InterPro" id="IPR012346">
    <property type="entry name" value="p53/RUNT-type_TF_DNA-bd_sf"/>
</dbReference>
<organism evidence="17 18">
    <name type="scientific">Petromyzon marinus</name>
    <name type="common">Sea lamprey</name>
    <dbReference type="NCBI Taxonomy" id="7757"/>
    <lineage>
        <taxon>Eukaryota</taxon>
        <taxon>Metazoa</taxon>
        <taxon>Chordata</taxon>
        <taxon>Craniata</taxon>
        <taxon>Vertebrata</taxon>
        <taxon>Cyclostomata</taxon>
        <taxon>Hyperoartia</taxon>
        <taxon>Petromyzontiformes</taxon>
        <taxon>Petromyzontidae</taxon>
        <taxon>Petromyzon</taxon>
    </lineage>
</organism>
<feature type="domain" description="p53 DNA-binding" evidence="15">
    <location>
        <begin position="197"/>
        <end position="388"/>
    </location>
</feature>
<evidence type="ECO:0000256" key="2">
    <source>
        <dbReference type="ARBA" id="ARBA00022703"/>
    </source>
</evidence>
<dbReference type="PANTHER" id="PTHR11447:SF16">
    <property type="entry name" value="P53 PROTEIN LONG FORM VARIANT 1"/>
    <property type="match status" value="1"/>
</dbReference>
<dbReference type="Gene3D" id="4.10.170.10">
    <property type="entry name" value="p53-like tetramerisation domain"/>
    <property type="match status" value="1"/>
</dbReference>
<feature type="compositionally biased region" description="Pro residues" evidence="14">
    <location>
        <begin position="406"/>
        <end position="415"/>
    </location>
</feature>
<evidence type="ECO:0000256" key="3">
    <source>
        <dbReference type="ARBA" id="ARBA00022723"/>
    </source>
</evidence>
<dbReference type="InterPro" id="IPR002117">
    <property type="entry name" value="p53_tumour_suppressor"/>
</dbReference>
<dbReference type="PRINTS" id="PR00386">
    <property type="entry name" value="P53SUPPRESSR"/>
</dbReference>
<accession>A0AAJ7THP1</accession>
<evidence type="ECO:0000256" key="7">
    <source>
        <dbReference type="ARBA" id="ARBA00023159"/>
    </source>
</evidence>
<evidence type="ECO:0000259" key="16">
    <source>
        <dbReference type="Pfam" id="PF07710"/>
    </source>
</evidence>
<dbReference type="AlphaFoldDB" id="A0AAJ7THP1"/>
<evidence type="ECO:0000259" key="15">
    <source>
        <dbReference type="Pfam" id="PF00870"/>
    </source>
</evidence>
<dbReference type="GO" id="GO:0006915">
    <property type="term" value="P:apoptotic process"/>
    <property type="evidence" value="ECO:0007669"/>
    <property type="project" value="UniProtKB-KW"/>
</dbReference>
<reference evidence="18" key="1">
    <citation type="submission" date="2025-08" db="UniProtKB">
        <authorList>
            <consortium name="RefSeq"/>
        </authorList>
    </citation>
    <scope>IDENTIFICATION</scope>
    <source>
        <tissue evidence="18">Sperm</tissue>
    </source>
</reference>
<feature type="binding site" evidence="10">
    <location>
        <position position="276"/>
    </location>
    <ligand>
        <name>Zn(2+)</name>
        <dbReference type="ChEBI" id="CHEBI:29105"/>
    </ligand>
</feature>
<evidence type="ECO:0000313" key="18">
    <source>
        <dbReference type="RefSeq" id="XP_032818049.1"/>
    </source>
</evidence>
<keyword evidence="8 13" id="KW-0804">Transcription</keyword>
<dbReference type="GO" id="GO:0005737">
    <property type="term" value="C:cytoplasm"/>
    <property type="evidence" value="ECO:0007669"/>
    <property type="project" value="UniProtKB-SubCell"/>
</dbReference>
<feature type="cross-link" description="Glycyl lysine isopeptide (Lys-Gly) (interchain with G-Cter in ubiquitin)" evidence="12">
    <location>
        <position position="391"/>
    </location>
</feature>
<keyword evidence="9 13" id="KW-0539">Nucleus</keyword>
<comment type="function">
    <text evidence="13">Multifunctional transcription factor that induces cell cycle arrest, DNA repair or apoptosis upon binding to its target DNA sequence. Acts as a tumor suppressor in many tumor types; induces growth arrest or apoptosis depending on the physiological circumstances and cell type. Negatively regulates cell division by controlling expression of a set of genes required for this process. One of the activated genes is an inhibitor of cyclin-dependent kinases. Apoptosis induction seems to be mediated either by stimulation of BAX and FAS antigen expression, or by repression of Bcl-2 expression.</text>
</comment>
<evidence type="ECO:0000256" key="13">
    <source>
        <dbReference type="RuleBase" id="RU003304"/>
    </source>
</evidence>
<evidence type="ECO:0000313" key="17">
    <source>
        <dbReference type="Proteomes" id="UP001318040"/>
    </source>
</evidence>
<dbReference type="GO" id="GO:0051262">
    <property type="term" value="P:protein tetramerization"/>
    <property type="evidence" value="ECO:0007669"/>
    <property type="project" value="InterPro"/>
</dbReference>
<evidence type="ECO:0000256" key="5">
    <source>
        <dbReference type="ARBA" id="ARBA00023015"/>
    </source>
</evidence>
<protein>
    <recommendedName>
        <fullName evidence="13">Cellular tumor antigen p53</fullName>
    </recommendedName>
</protein>
<keyword evidence="17" id="KW-1185">Reference proteome</keyword>
<dbReference type="InterPro" id="IPR036674">
    <property type="entry name" value="p53_tetramer_sf"/>
</dbReference>
<comment type="similarity">
    <text evidence="1 13">Belongs to the p53 family.</text>
</comment>
<dbReference type="GO" id="GO:0046872">
    <property type="term" value="F:metal ion binding"/>
    <property type="evidence" value="ECO:0007669"/>
    <property type="project" value="UniProtKB-KW"/>
</dbReference>
<keyword evidence="7 13" id="KW-0010">Activator</keyword>
<dbReference type="Proteomes" id="UP001318040">
    <property type="component" value="Chromosome 28"/>
</dbReference>
<dbReference type="GO" id="GO:0005634">
    <property type="term" value="C:nucleus"/>
    <property type="evidence" value="ECO:0007669"/>
    <property type="project" value="UniProtKB-SubCell"/>
</dbReference>
<dbReference type="InterPro" id="IPR010991">
    <property type="entry name" value="p53_tetrameristn"/>
</dbReference>
<dbReference type="Pfam" id="PF00870">
    <property type="entry name" value="P53"/>
    <property type="match status" value="1"/>
</dbReference>
<feature type="region of interest" description="Disordered" evidence="14">
    <location>
        <begin position="380"/>
        <end position="421"/>
    </location>
</feature>
<comment type="subunit">
    <text evidence="13">Binds DNA as a homotetramer.</text>
</comment>
<name>A0AAJ7THP1_PETMA</name>
<feature type="compositionally biased region" description="Basic and acidic residues" evidence="14">
    <location>
        <begin position="380"/>
        <end position="400"/>
    </location>
</feature>
<dbReference type="CDD" id="cd08367">
    <property type="entry name" value="P53"/>
    <property type="match status" value="1"/>
</dbReference>